<evidence type="ECO:0000256" key="6">
    <source>
        <dbReference type="ARBA" id="ARBA00023125"/>
    </source>
</evidence>
<feature type="coiled-coil region" evidence="7">
    <location>
        <begin position="841"/>
        <end position="938"/>
    </location>
</feature>
<comment type="domain">
    <text evidence="7">Contains large globular domains required for ATP hydrolysis at each terminus and a third globular domain forming a flexible hinge near the middle of the molecule. These domains are separated by coiled-coil structures.</text>
</comment>
<dbReference type="Gene3D" id="3.30.70.1620">
    <property type="match status" value="1"/>
</dbReference>
<dbReference type="InterPro" id="IPR010935">
    <property type="entry name" value="SMC_hinge"/>
</dbReference>
<dbReference type="CDD" id="cd03278">
    <property type="entry name" value="ABC_SMC_barmotin"/>
    <property type="match status" value="1"/>
</dbReference>
<feature type="coiled-coil region" evidence="7">
    <location>
        <begin position="167"/>
        <end position="201"/>
    </location>
</feature>
<keyword evidence="5 7" id="KW-0175">Coiled coil</keyword>
<comment type="subcellular location">
    <subcellularLocation>
        <location evidence="1 7">Cytoplasm</location>
    </subcellularLocation>
</comment>
<dbReference type="Pfam" id="PF06470">
    <property type="entry name" value="SMC_hinge"/>
    <property type="match status" value="1"/>
</dbReference>
<feature type="coiled-coil region" evidence="7">
    <location>
        <begin position="988"/>
        <end position="1029"/>
    </location>
</feature>
<reference evidence="10" key="1">
    <citation type="submission" date="2020-08" db="EMBL/GenBank/DDBJ databases">
        <title>Genome public.</title>
        <authorList>
            <person name="Liu C."/>
            <person name="Sun Q."/>
        </authorList>
    </citation>
    <scope>NUCLEOTIDE SEQUENCE</scope>
    <source>
        <strain evidence="10">NSJ-31</strain>
    </source>
</reference>
<dbReference type="Proteomes" id="UP000653127">
    <property type="component" value="Unassembled WGS sequence"/>
</dbReference>
<feature type="binding site" evidence="7">
    <location>
        <begin position="32"/>
        <end position="39"/>
    </location>
    <ligand>
        <name>ATP</name>
        <dbReference type="ChEBI" id="CHEBI:30616"/>
    </ligand>
</feature>
<evidence type="ECO:0000256" key="8">
    <source>
        <dbReference type="SAM" id="MobiDB-lite"/>
    </source>
</evidence>
<feature type="region of interest" description="Disordered" evidence="8">
    <location>
        <begin position="361"/>
        <end position="381"/>
    </location>
</feature>
<evidence type="ECO:0000256" key="4">
    <source>
        <dbReference type="ARBA" id="ARBA00022840"/>
    </source>
</evidence>
<dbReference type="FunFam" id="3.40.50.300:FF:000901">
    <property type="entry name" value="Chromosome partition protein Smc"/>
    <property type="match status" value="1"/>
</dbReference>
<comment type="subunit">
    <text evidence="7">Homodimer.</text>
</comment>
<gene>
    <name evidence="7 10" type="primary">smc</name>
    <name evidence="10" type="ORF">H8711_01070</name>
</gene>
<dbReference type="PIRSF" id="PIRSF005719">
    <property type="entry name" value="SMC"/>
    <property type="match status" value="1"/>
</dbReference>
<evidence type="ECO:0000256" key="2">
    <source>
        <dbReference type="ARBA" id="ARBA00022490"/>
    </source>
</evidence>
<comment type="caution">
    <text evidence="10">The sequence shown here is derived from an EMBL/GenBank/DDBJ whole genome shotgun (WGS) entry which is preliminary data.</text>
</comment>
<dbReference type="Pfam" id="PF02463">
    <property type="entry name" value="SMC_N"/>
    <property type="match status" value="1"/>
</dbReference>
<dbReference type="GO" id="GO:0003677">
    <property type="term" value="F:DNA binding"/>
    <property type="evidence" value="ECO:0007669"/>
    <property type="project" value="UniProtKB-UniRule"/>
</dbReference>
<dbReference type="HAMAP" id="MF_01894">
    <property type="entry name" value="Smc_prok"/>
    <property type="match status" value="1"/>
</dbReference>
<organism evidence="10 11">
    <name type="scientific">Ligaoa zhengdingensis</name>
    <dbReference type="NCBI Taxonomy" id="2763658"/>
    <lineage>
        <taxon>Bacteria</taxon>
        <taxon>Bacillati</taxon>
        <taxon>Bacillota</taxon>
        <taxon>Clostridia</taxon>
        <taxon>Eubacteriales</taxon>
        <taxon>Oscillospiraceae</taxon>
        <taxon>Ligaoa</taxon>
    </lineage>
</organism>
<accession>A0A926DUF7</accession>
<sequence length="1197" mass="133670">MYLKALEIYGFKSFPDRTRLNFKGGLTAVVGPNGSGKSNISDALRWVLGEQSTKTLRGARMEDVIFGGTQLRKAMGFAQVTLYIDNLDRSMPMDLDEVSITRKLYRSGESEYKINDQNVRLKDIVELFMDTGLGRDGYSMIGQGKIAEIVSAKSANRREIFEEAAGISKFRYRKNEAERKLVAAQENLLRLKDILVELEGRVEPLRVQAEKAARFVQYAAERRTLELSIWTAQLEQTRGLLRVQEDKVAAAQANHAEVEEELAEVECAAEEAFAQISQCTVEIDGLRSAIRALEEQAAESQSQIAVYENDIFHNNGLMDRISQEISEQDSTGKGIEQQIAQKQEELTGLEAEMEQTREELDKLAGQHSELSDRERQAAQETENRRLTLAAVTMSLSEAKVAAVTSQSARNETQNRIELLRQSQAEKEQKRKDLTVELSDCRELIESIQENLQGLENTAGGLRIKRSGRETKRQELERELRAVEQKAGEKQQKARLLESLEQNMEGFAGSVKYIIGQQKRGAIQGVHSAVSKLIEVDAAYTTAVETALGGALQNIVVDNDEVAKRAIGMLKESRSGRATFLPISTIRGNRLNENGLQQQRGFVAIASDLVRCKREYRAIVENLLGRIVVAEDLNDAVAIARTFHNRFRVVTLDGQLVNVGGSMTGGSVAKSAGLLSRQPEIDRLRADAQAILQSGEAMRGKLKSLVEESSALEAQLLAVESEIKAANEDSIRYQSEQKRIELALRDLDQNQEDAQTQLTQLERRLAALEQEIGGAAERVESLQAEQQAAEAAIREQAARQEQVQAERATLATQRSGLEMELVAQTKDIEAARASIGEMDARREGQSQRISQYQAQIAELQAQNTQITEQIEALRRANGAFAEQAAQAQQQIAELQQKRQGCEQHSTEVRAREREIMARREQLARDLARVEEKKFSLQADYDAIIARMWDEYELTRSEAQAEAQPVEDMPKAQRELSEVKGRIKALGSVNLEAIDEYEQVSQRYKFLKAQIEDVENSREQLGQIIHDLTAQMREMFTSSFQQINRHFGQIFTELFGGGKGELSLTDEGDVLESGIEIHVQPPGKLIKNLASLSGGEQAFVAIAIYFAILKVRPAPFCLLDEIEAALDDVNVTKYAQYLRRLSNRTQFVIITHRRGTMEEADMLYGVTMQEEGVSKLLELSVSELESKLGMTGGKQDGGQ</sequence>
<name>A0A926DUF7_9FIRM</name>
<dbReference type="InterPro" id="IPR027417">
    <property type="entry name" value="P-loop_NTPase"/>
</dbReference>
<dbReference type="GO" id="GO:0007062">
    <property type="term" value="P:sister chromatid cohesion"/>
    <property type="evidence" value="ECO:0007669"/>
    <property type="project" value="InterPro"/>
</dbReference>
<proteinExistence type="inferred from homology"/>
<dbReference type="FunFam" id="3.40.50.300:FF:000984">
    <property type="entry name" value="Chromosome partition protein Smc"/>
    <property type="match status" value="1"/>
</dbReference>
<keyword evidence="11" id="KW-1185">Reference proteome</keyword>
<dbReference type="EMBL" id="JACRST010000001">
    <property type="protein sequence ID" value="MBC8545528.1"/>
    <property type="molecule type" value="Genomic_DNA"/>
</dbReference>
<dbReference type="GO" id="GO:0007059">
    <property type="term" value="P:chromosome segregation"/>
    <property type="evidence" value="ECO:0007669"/>
    <property type="project" value="UniProtKB-UniRule"/>
</dbReference>
<dbReference type="InterPro" id="IPR036277">
    <property type="entry name" value="SMC_hinge_sf"/>
</dbReference>
<dbReference type="AlphaFoldDB" id="A0A926DUF7"/>
<dbReference type="PANTHER" id="PTHR43977">
    <property type="entry name" value="STRUCTURAL MAINTENANCE OF CHROMOSOMES PROTEIN 3"/>
    <property type="match status" value="1"/>
</dbReference>
<dbReference type="SUPFAM" id="SSF75553">
    <property type="entry name" value="Smc hinge domain"/>
    <property type="match status" value="1"/>
</dbReference>
<keyword evidence="3 7" id="KW-0547">Nucleotide-binding</keyword>
<dbReference type="SMART" id="SM00968">
    <property type="entry name" value="SMC_hinge"/>
    <property type="match status" value="1"/>
</dbReference>
<evidence type="ECO:0000256" key="1">
    <source>
        <dbReference type="ARBA" id="ARBA00004496"/>
    </source>
</evidence>
<comment type="similarity">
    <text evidence="7">Belongs to the SMC family.</text>
</comment>
<comment type="function">
    <text evidence="7">Required for chromosome condensation and partitioning.</text>
</comment>
<dbReference type="Gene3D" id="3.40.50.300">
    <property type="entry name" value="P-loop containing nucleotide triphosphate hydrolases"/>
    <property type="match status" value="2"/>
</dbReference>
<feature type="domain" description="SMC hinge" evidence="9">
    <location>
        <begin position="523"/>
        <end position="639"/>
    </location>
</feature>
<dbReference type="InterPro" id="IPR003395">
    <property type="entry name" value="RecF/RecN/SMC_N"/>
</dbReference>
<evidence type="ECO:0000256" key="5">
    <source>
        <dbReference type="ARBA" id="ARBA00023054"/>
    </source>
</evidence>
<dbReference type="InterPro" id="IPR011890">
    <property type="entry name" value="SMC_prok"/>
</dbReference>
<protein>
    <recommendedName>
        <fullName evidence="7">Chromosome partition protein Smc</fullName>
    </recommendedName>
</protein>
<dbReference type="RefSeq" id="WP_249281681.1">
    <property type="nucleotide sequence ID" value="NZ_JACRST010000001.1"/>
</dbReference>
<evidence type="ECO:0000256" key="3">
    <source>
        <dbReference type="ARBA" id="ARBA00022741"/>
    </source>
</evidence>
<dbReference type="SUPFAM" id="SSF52540">
    <property type="entry name" value="P-loop containing nucleoside triphosphate hydrolases"/>
    <property type="match status" value="1"/>
</dbReference>
<evidence type="ECO:0000259" key="9">
    <source>
        <dbReference type="SMART" id="SM00968"/>
    </source>
</evidence>
<dbReference type="GO" id="GO:0030261">
    <property type="term" value="P:chromosome condensation"/>
    <property type="evidence" value="ECO:0007669"/>
    <property type="project" value="InterPro"/>
</dbReference>
<dbReference type="InterPro" id="IPR024704">
    <property type="entry name" value="SMC"/>
</dbReference>
<dbReference type="GO" id="GO:0005524">
    <property type="term" value="F:ATP binding"/>
    <property type="evidence" value="ECO:0007669"/>
    <property type="project" value="UniProtKB-UniRule"/>
</dbReference>
<dbReference type="GO" id="GO:0016887">
    <property type="term" value="F:ATP hydrolysis activity"/>
    <property type="evidence" value="ECO:0007669"/>
    <property type="project" value="InterPro"/>
</dbReference>
<evidence type="ECO:0000313" key="10">
    <source>
        <dbReference type="EMBL" id="MBC8545528.1"/>
    </source>
</evidence>
<evidence type="ECO:0000256" key="7">
    <source>
        <dbReference type="HAMAP-Rule" id="MF_01894"/>
    </source>
</evidence>
<keyword evidence="6 7" id="KW-0238">DNA-binding</keyword>
<evidence type="ECO:0000313" key="11">
    <source>
        <dbReference type="Proteomes" id="UP000653127"/>
    </source>
</evidence>
<feature type="coiled-coil region" evidence="7">
    <location>
        <begin position="701"/>
        <end position="798"/>
    </location>
</feature>
<dbReference type="Gene3D" id="1.20.1060.20">
    <property type="match status" value="1"/>
</dbReference>
<dbReference type="GO" id="GO:0005694">
    <property type="term" value="C:chromosome"/>
    <property type="evidence" value="ECO:0007669"/>
    <property type="project" value="InterPro"/>
</dbReference>
<dbReference type="GO" id="GO:0005737">
    <property type="term" value="C:cytoplasm"/>
    <property type="evidence" value="ECO:0007669"/>
    <property type="project" value="UniProtKB-SubCell"/>
</dbReference>
<keyword evidence="2 7" id="KW-0963">Cytoplasm</keyword>
<feature type="coiled-coil region" evidence="7">
    <location>
        <begin position="409"/>
        <end position="502"/>
    </location>
</feature>
<dbReference type="Gene3D" id="1.10.287.1490">
    <property type="match status" value="2"/>
</dbReference>
<dbReference type="NCBIfam" id="TIGR02168">
    <property type="entry name" value="SMC_prok_B"/>
    <property type="match status" value="1"/>
</dbReference>
<keyword evidence="4 7" id="KW-0067">ATP-binding</keyword>
<dbReference type="GO" id="GO:0006260">
    <property type="term" value="P:DNA replication"/>
    <property type="evidence" value="ECO:0007669"/>
    <property type="project" value="UniProtKB-UniRule"/>
</dbReference>